<dbReference type="AlphaFoldDB" id="A0A2I9D3A9"/>
<gene>
    <name evidence="2" type="ORF">DAERI_030202</name>
</gene>
<reference evidence="3" key="1">
    <citation type="submission" date="2018-01" db="EMBL/GenBank/DDBJ databases">
        <title>Draft Genome Sequence of the Radioresistant Bacterium Deinococcus aerius TR0125, Isolated from the Higher Atmosphere above Japan.</title>
        <authorList>
            <person name="Satoh K."/>
            <person name="Arai H."/>
            <person name="Sanzen T."/>
            <person name="Kawaguchi Y."/>
            <person name="Hayashi H."/>
            <person name="Yokobori S."/>
            <person name="Yamagishi A."/>
            <person name="Oono Y."/>
            <person name="Narumi I."/>
        </authorList>
    </citation>
    <scope>NUCLEOTIDE SEQUENCE [LARGE SCALE GENOMIC DNA]</scope>
    <source>
        <strain evidence="3">TR0125</strain>
    </source>
</reference>
<evidence type="ECO:0000256" key="1">
    <source>
        <dbReference type="SAM" id="SignalP"/>
    </source>
</evidence>
<accession>A0A2I9D3A9</accession>
<dbReference type="Pfam" id="PF20388">
    <property type="entry name" value="DUF6683"/>
    <property type="match status" value="1"/>
</dbReference>
<keyword evidence="3" id="KW-1185">Reference proteome</keyword>
<dbReference type="InterPro" id="IPR046505">
    <property type="entry name" value="DUF6683"/>
</dbReference>
<dbReference type="RefSeq" id="WP_103128487.1">
    <property type="nucleotide sequence ID" value="NZ_BFAG01000003.1"/>
</dbReference>
<feature type="signal peptide" evidence="1">
    <location>
        <begin position="1"/>
        <end position="20"/>
    </location>
</feature>
<name>A0A2I9D3A9_9DEIO</name>
<comment type="caution">
    <text evidence="2">The sequence shown here is derived from an EMBL/GenBank/DDBJ whole genome shotgun (WGS) entry which is preliminary data.</text>
</comment>
<organism evidence="2 3">
    <name type="scientific">Deinococcus aerius</name>
    <dbReference type="NCBI Taxonomy" id="200253"/>
    <lineage>
        <taxon>Bacteria</taxon>
        <taxon>Thermotogati</taxon>
        <taxon>Deinococcota</taxon>
        <taxon>Deinococci</taxon>
        <taxon>Deinococcales</taxon>
        <taxon>Deinococcaceae</taxon>
        <taxon>Deinococcus</taxon>
    </lineage>
</organism>
<keyword evidence="1" id="KW-0732">Signal</keyword>
<protein>
    <submittedName>
        <fullName evidence="2">Uncharacterized protein</fullName>
    </submittedName>
</protein>
<dbReference type="Proteomes" id="UP000236569">
    <property type="component" value="Unassembled WGS sequence"/>
</dbReference>
<dbReference type="EMBL" id="BFAG01000003">
    <property type="protein sequence ID" value="GBF05036.1"/>
    <property type="molecule type" value="Genomic_DNA"/>
</dbReference>
<evidence type="ECO:0000313" key="2">
    <source>
        <dbReference type="EMBL" id="GBF05036.1"/>
    </source>
</evidence>
<proteinExistence type="predicted"/>
<feature type="chain" id="PRO_5014417595" evidence="1">
    <location>
        <begin position="21"/>
        <end position="253"/>
    </location>
</feature>
<evidence type="ECO:0000313" key="3">
    <source>
        <dbReference type="Proteomes" id="UP000236569"/>
    </source>
</evidence>
<sequence>MPRASRLLLPLLLASTLASAQVYEGLRPGDPPLIPQVVTLNSLGVSDTDVYVTLFGFTVPDLTFIDQNFPGVVARGNTAIRAGKASTTFAPGRSNAPGEIAARVGGSLQVQGELRGRLEQALAGYPAIAEKLGLSTTDFADTLTFAVAAFTLVASDGRKDLSDAEVAGLRADMRARLLRNKGFQGLTFPQRQHAHDYLVLLGLIVLDAYQTGQASGDAATAEQAVQNARAHIRRLLGAEFERVQFTPKGVVIR</sequence>